<dbReference type="InterPro" id="IPR029017">
    <property type="entry name" value="Enolase-like_N"/>
</dbReference>
<dbReference type="EMBL" id="JBDIME010000019">
    <property type="protein sequence ID" value="MEN2791710.1"/>
    <property type="molecule type" value="Genomic_DNA"/>
</dbReference>
<gene>
    <name evidence="7" type="ORF">ABC974_18915</name>
</gene>
<dbReference type="CDD" id="cd03319">
    <property type="entry name" value="L-Ala-DL-Glu_epimerase"/>
    <property type="match status" value="1"/>
</dbReference>
<evidence type="ECO:0000313" key="7">
    <source>
        <dbReference type="EMBL" id="MEN2791710.1"/>
    </source>
</evidence>
<evidence type="ECO:0000256" key="1">
    <source>
        <dbReference type="ARBA" id="ARBA00008031"/>
    </source>
</evidence>
<proteinExistence type="inferred from homology"/>
<organism evidence="7 8">
    <name type="scientific">Sphingomonas oligophenolica</name>
    <dbReference type="NCBI Taxonomy" id="301154"/>
    <lineage>
        <taxon>Bacteria</taxon>
        <taxon>Pseudomonadati</taxon>
        <taxon>Pseudomonadota</taxon>
        <taxon>Alphaproteobacteria</taxon>
        <taxon>Sphingomonadales</taxon>
        <taxon>Sphingomonadaceae</taxon>
        <taxon>Sphingomonas</taxon>
    </lineage>
</organism>
<comment type="similarity">
    <text evidence="1 5">Belongs to the mandelate racemase/muconate lactonizing enzyme family.</text>
</comment>
<dbReference type="PANTHER" id="PTHR48073">
    <property type="entry name" value="O-SUCCINYLBENZOATE SYNTHASE-RELATED"/>
    <property type="match status" value="1"/>
</dbReference>
<dbReference type="SUPFAM" id="SSF54826">
    <property type="entry name" value="Enolase N-terminal domain-like"/>
    <property type="match status" value="1"/>
</dbReference>
<dbReference type="Pfam" id="PF13378">
    <property type="entry name" value="MR_MLE_C"/>
    <property type="match status" value="1"/>
</dbReference>
<dbReference type="InterPro" id="IPR018110">
    <property type="entry name" value="Mandel_Rmase/mucon_lact_enz_CS"/>
</dbReference>
<sequence>MMTVSNDAHLNRRDTGSALTLSHYRDAMVFREPFRISGYLFESMPAVIATISDDEVTGRGEAAGVYYLDDDSEHMEREIERCREAIESGISRQALRALLPPGGARNALDCALWELESLRAGVPVWQLAGVGPPRPLVTTFTLPADDPAEILRRLEALPVLKAIKLKLEGDLAADSERVKAVRNARPHVWLGVDANQGYDGDDLDGLVAMLVDQKVSLLEQPIRRGAEALLDGWQSPVPVAADESVLDLAEIDLHRHRFQVINIKLDKCGGLTEALMMADHARRLGLKVMVGNMAGATLSIAPAFVLGQACDVVDLDGPWFLADDPLAAQLYADGSIMVPAALWGAA</sequence>
<dbReference type="PROSITE" id="PS00909">
    <property type="entry name" value="MR_MLE_2"/>
    <property type="match status" value="1"/>
</dbReference>
<evidence type="ECO:0000256" key="3">
    <source>
        <dbReference type="ARBA" id="ARBA00022842"/>
    </source>
</evidence>
<dbReference type="RefSeq" id="WP_343892039.1">
    <property type="nucleotide sequence ID" value="NZ_BAAAEH010000050.1"/>
</dbReference>
<reference evidence="7 8" key="1">
    <citation type="submission" date="2024-05" db="EMBL/GenBank/DDBJ databases">
        <authorList>
            <person name="Liu Q."/>
            <person name="Xin Y.-H."/>
        </authorList>
    </citation>
    <scope>NUCLEOTIDE SEQUENCE [LARGE SCALE GENOMIC DNA]</scope>
    <source>
        <strain evidence="7 8">CGMCC 1.10181</strain>
    </source>
</reference>
<keyword evidence="4 5" id="KW-0413">Isomerase</keyword>
<keyword evidence="8" id="KW-1185">Reference proteome</keyword>
<dbReference type="Pfam" id="PF02746">
    <property type="entry name" value="MR_MLE_N"/>
    <property type="match status" value="1"/>
</dbReference>
<feature type="domain" description="Mandelate racemase/muconate lactonizing enzyme C-terminal" evidence="6">
    <location>
        <begin position="147"/>
        <end position="240"/>
    </location>
</feature>
<protein>
    <recommendedName>
        <fullName evidence="5">Dipeptide epimerase</fullName>
        <ecNumber evidence="5">5.1.1.-</ecNumber>
    </recommendedName>
</protein>
<comment type="caution">
    <text evidence="7">The sequence shown here is derived from an EMBL/GenBank/DDBJ whole genome shotgun (WGS) entry which is preliminary data.</text>
</comment>
<dbReference type="InterPro" id="IPR029065">
    <property type="entry name" value="Enolase_C-like"/>
</dbReference>
<dbReference type="InterPro" id="IPR013342">
    <property type="entry name" value="Mandelate_racemase_C"/>
</dbReference>
<keyword evidence="2 5" id="KW-0479">Metal-binding</keyword>
<dbReference type="InterPro" id="IPR013341">
    <property type="entry name" value="Mandelate_racemase_N_dom"/>
</dbReference>
<dbReference type="Gene3D" id="3.30.390.10">
    <property type="entry name" value="Enolase-like, N-terminal domain"/>
    <property type="match status" value="1"/>
</dbReference>
<dbReference type="PANTHER" id="PTHR48073:SF2">
    <property type="entry name" value="O-SUCCINYLBENZOATE SYNTHASE"/>
    <property type="match status" value="1"/>
</dbReference>
<dbReference type="EC" id="5.1.1.-" evidence="5"/>
<dbReference type="Gene3D" id="3.20.20.120">
    <property type="entry name" value="Enolase-like C-terminal domain"/>
    <property type="match status" value="1"/>
</dbReference>
<evidence type="ECO:0000256" key="2">
    <source>
        <dbReference type="ARBA" id="ARBA00022723"/>
    </source>
</evidence>
<evidence type="ECO:0000313" key="8">
    <source>
        <dbReference type="Proteomes" id="UP001419910"/>
    </source>
</evidence>
<dbReference type="Proteomes" id="UP001419910">
    <property type="component" value="Unassembled WGS sequence"/>
</dbReference>
<dbReference type="InterPro" id="IPR036849">
    <property type="entry name" value="Enolase-like_C_sf"/>
</dbReference>
<accession>A0ABU9Y7D2</accession>
<evidence type="ECO:0000256" key="4">
    <source>
        <dbReference type="ARBA" id="ARBA00023235"/>
    </source>
</evidence>
<dbReference type="SMART" id="SM00922">
    <property type="entry name" value="MR_MLE"/>
    <property type="match status" value="1"/>
</dbReference>
<evidence type="ECO:0000259" key="6">
    <source>
        <dbReference type="SMART" id="SM00922"/>
    </source>
</evidence>
<dbReference type="InterPro" id="IPR034603">
    <property type="entry name" value="Dipeptide_epimerase"/>
</dbReference>
<comment type="cofactor">
    <cofactor evidence="5">
        <name>Mg(2+)</name>
        <dbReference type="ChEBI" id="CHEBI:18420"/>
    </cofactor>
    <text evidence="5">Binds 1 Mg(2+) ion per subunit.</text>
</comment>
<evidence type="ECO:0000256" key="5">
    <source>
        <dbReference type="RuleBase" id="RU366006"/>
    </source>
</evidence>
<name>A0ABU9Y7D2_9SPHN</name>
<dbReference type="SUPFAM" id="SSF51604">
    <property type="entry name" value="Enolase C-terminal domain-like"/>
    <property type="match status" value="1"/>
</dbReference>
<keyword evidence="3 5" id="KW-0460">Magnesium</keyword>